<dbReference type="InterPro" id="IPR017896">
    <property type="entry name" value="4Fe4S_Fe-S-bd"/>
</dbReference>
<evidence type="ECO:0000256" key="5">
    <source>
        <dbReference type="ARBA" id="ARBA00022785"/>
    </source>
</evidence>
<dbReference type="InterPro" id="IPR017900">
    <property type="entry name" value="4Fe4S_Fe_S_CS"/>
</dbReference>
<dbReference type="AlphaFoldDB" id="A0A267MGN6"/>
<evidence type="ECO:0000256" key="1">
    <source>
        <dbReference type="ARBA" id="ARBA00022485"/>
    </source>
</evidence>
<evidence type="ECO:0000256" key="6">
    <source>
        <dbReference type="ARBA" id="ARBA00023002"/>
    </source>
</evidence>
<evidence type="ECO:0000313" key="11">
    <source>
        <dbReference type="Proteomes" id="UP000216024"/>
    </source>
</evidence>
<evidence type="ECO:0000313" key="10">
    <source>
        <dbReference type="EMBL" id="PAB58744.1"/>
    </source>
</evidence>
<reference evidence="10 11" key="1">
    <citation type="submission" date="2017-06" db="EMBL/GenBank/DDBJ databases">
        <title>Draft genome sequence of anaerobic fermentative bacterium Anaeromicrobium sediminis DY2726D isolated from West Pacific Ocean sediments.</title>
        <authorList>
            <person name="Zeng X."/>
        </authorList>
    </citation>
    <scope>NUCLEOTIDE SEQUENCE [LARGE SCALE GENOMIC DNA]</scope>
    <source>
        <strain evidence="10 11">DY2726D</strain>
    </source>
</reference>
<organism evidence="10 11">
    <name type="scientific">Anaeromicrobium sediminis</name>
    <dbReference type="NCBI Taxonomy" id="1478221"/>
    <lineage>
        <taxon>Bacteria</taxon>
        <taxon>Bacillati</taxon>
        <taxon>Bacillota</taxon>
        <taxon>Clostridia</taxon>
        <taxon>Peptostreptococcales</taxon>
        <taxon>Thermotaleaceae</taxon>
        <taxon>Anaeromicrobium</taxon>
    </lineage>
</organism>
<keyword evidence="2" id="KW-0963">Cytoplasm</keyword>
<dbReference type="PROSITE" id="PS51379">
    <property type="entry name" value="4FE4S_FER_2"/>
    <property type="match status" value="1"/>
</dbReference>
<dbReference type="Gene3D" id="3.30.70.20">
    <property type="match status" value="1"/>
</dbReference>
<dbReference type="InterPro" id="IPR004453">
    <property type="entry name" value="QueG"/>
</dbReference>
<keyword evidence="5" id="KW-0671">Queuosine biosynthesis</keyword>
<dbReference type="GO" id="GO:0051539">
    <property type="term" value="F:4 iron, 4 sulfur cluster binding"/>
    <property type="evidence" value="ECO:0007669"/>
    <property type="project" value="UniProtKB-KW"/>
</dbReference>
<dbReference type="PROSITE" id="PS00198">
    <property type="entry name" value="4FE4S_FER_1"/>
    <property type="match status" value="1"/>
</dbReference>
<protein>
    <submittedName>
        <fullName evidence="10">tRNA epoxyqueuosine(34) reductase QueG</fullName>
    </submittedName>
</protein>
<proteinExistence type="predicted"/>
<keyword evidence="6" id="KW-0560">Oxidoreductase</keyword>
<dbReference type="OrthoDB" id="9784571at2"/>
<dbReference type="PANTHER" id="PTHR30002:SF4">
    <property type="entry name" value="EPOXYQUEUOSINE REDUCTASE"/>
    <property type="match status" value="1"/>
</dbReference>
<name>A0A267MGN6_9FIRM</name>
<accession>A0A267MGN6</accession>
<evidence type="ECO:0000256" key="4">
    <source>
        <dbReference type="ARBA" id="ARBA00022723"/>
    </source>
</evidence>
<dbReference type="PANTHER" id="PTHR30002">
    <property type="entry name" value="EPOXYQUEUOSINE REDUCTASE"/>
    <property type="match status" value="1"/>
</dbReference>
<dbReference type="InterPro" id="IPR013542">
    <property type="entry name" value="QueG_DUF1730"/>
</dbReference>
<dbReference type="NCBIfam" id="TIGR00276">
    <property type="entry name" value="tRNA epoxyqueuosine(34) reductase QueG"/>
    <property type="match status" value="1"/>
</dbReference>
<gene>
    <name evidence="10" type="primary">queG</name>
    <name evidence="10" type="ORF">CCE28_13825</name>
</gene>
<dbReference type="GO" id="GO:0008616">
    <property type="term" value="P:tRNA queuosine(34) biosynthetic process"/>
    <property type="evidence" value="ECO:0007669"/>
    <property type="project" value="UniProtKB-KW"/>
</dbReference>
<dbReference type="EMBL" id="NIBG01000012">
    <property type="protein sequence ID" value="PAB58744.1"/>
    <property type="molecule type" value="Genomic_DNA"/>
</dbReference>
<evidence type="ECO:0000259" key="9">
    <source>
        <dbReference type="PROSITE" id="PS51379"/>
    </source>
</evidence>
<dbReference type="SUPFAM" id="SSF46548">
    <property type="entry name" value="alpha-helical ferredoxin"/>
    <property type="match status" value="1"/>
</dbReference>
<sequence length="294" mass="34130">MKEKLKKYCNNIGIEYVGIAPIRPYNELKDIIKKREENNWLSGMEEGDIEKRIDPKLIMDDCRSIIVCLFPYYIKDINSNISNYTYGKDYHMVVKEKLNQIGSYLSSEIEGFKYEAFTDTGPLADRYLAYMAGLGFFGLNQSLINDKYGTYTFIGYIINNYPFKEDTPLNKTCLRCGECIEACPGKALYDDFNMDAKKCVSYLTQKKEELRVDEIEKVKKAKKVFGCDVCQQVCPHNKNVAKTNIIEFKEDLLTSLDKGEIENMSNKGFKREYGNRAFSWRGRKIISRNFSYMD</sequence>
<feature type="domain" description="4Fe-4S ferredoxin-type" evidence="9">
    <location>
        <begin position="161"/>
        <end position="193"/>
    </location>
</feature>
<keyword evidence="7" id="KW-0408">Iron</keyword>
<keyword evidence="11" id="KW-1185">Reference proteome</keyword>
<keyword evidence="1" id="KW-0004">4Fe-4S</keyword>
<evidence type="ECO:0000256" key="8">
    <source>
        <dbReference type="ARBA" id="ARBA00023014"/>
    </source>
</evidence>
<evidence type="ECO:0000256" key="7">
    <source>
        <dbReference type="ARBA" id="ARBA00023004"/>
    </source>
</evidence>
<keyword evidence="8" id="KW-0411">Iron-sulfur</keyword>
<keyword evidence="3" id="KW-0819">tRNA processing</keyword>
<dbReference type="Pfam" id="PF13484">
    <property type="entry name" value="Fer4_16"/>
    <property type="match status" value="1"/>
</dbReference>
<dbReference type="GO" id="GO:0052693">
    <property type="term" value="F:epoxyqueuosine reductase activity"/>
    <property type="evidence" value="ECO:0007669"/>
    <property type="project" value="TreeGrafter"/>
</dbReference>
<evidence type="ECO:0000256" key="3">
    <source>
        <dbReference type="ARBA" id="ARBA00022694"/>
    </source>
</evidence>
<dbReference type="GO" id="GO:0046872">
    <property type="term" value="F:metal ion binding"/>
    <property type="evidence" value="ECO:0007669"/>
    <property type="project" value="UniProtKB-KW"/>
</dbReference>
<comment type="caution">
    <text evidence="10">The sequence shown here is derived from an EMBL/GenBank/DDBJ whole genome shotgun (WGS) entry which is preliminary data.</text>
</comment>
<keyword evidence="4" id="KW-0479">Metal-binding</keyword>
<dbReference type="Pfam" id="PF08331">
    <property type="entry name" value="QueG_DUF1730"/>
    <property type="match status" value="1"/>
</dbReference>
<dbReference type="RefSeq" id="WP_095134324.1">
    <property type="nucleotide sequence ID" value="NZ_NIBG01000012.1"/>
</dbReference>
<dbReference type="Proteomes" id="UP000216024">
    <property type="component" value="Unassembled WGS sequence"/>
</dbReference>
<evidence type="ECO:0000256" key="2">
    <source>
        <dbReference type="ARBA" id="ARBA00022490"/>
    </source>
</evidence>